<feature type="domain" description="Right handed beta helix" evidence="9">
    <location>
        <begin position="349"/>
        <end position="506"/>
    </location>
</feature>
<evidence type="ECO:0000256" key="4">
    <source>
        <dbReference type="ARBA" id="ARBA00022525"/>
    </source>
</evidence>
<gene>
    <name evidence="10" type="ORF">ARMA_1699</name>
</gene>
<comment type="caution">
    <text evidence="10">The sequence shown here is derived from an EMBL/GenBank/DDBJ whole genome shotgun (WGS) entry which is preliminary data.</text>
</comment>
<keyword evidence="5" id="KW-0732">Signal</keyword>
<name>A0A0M8K9Y2_9CHLR</name>
<organism evidence="10 11">
    <name type="scientific">Ardenticatena maritima</name>
    <dbReference type="NCBI Taxonomy" id="872965"/>
    <lineage>
        <taxon>Bacteria</taxon>
        <taxon>Bacillati</taxon>
        <taxon>Chloroflexota</taxon>
        <taxon>Ardenticatenia</taxon>
        <taxon>Ardenticatenales</taxon>
        <taxon>Ardenticatenaceae</taxon>
        <taxon>Ardenticatena</taxon>
    </lineage>
</organism>
<keyword evidence="8" id="KW-1133">Transmembrane helix</keyword>
<dbReference type="PANTHER" id="PTHR11319:SF35">
    <property type="entry name" value="OUTER MEMBRANE PROTEIN PMPC-RELATED"/>
    <property type="match status" value="1"/>
</dbReference>
<dbReference type="SMART" id="SM00710">
    <property type="entry name" value="PbH1"/>
    <property type="match status" value="9"/>
</dbReference>
<dbReference type="AlphaFoldDB" id="A0A0M8K9Y2"/>
<keyword evidence="4" id="KW-0964">Secreted</keyword>
<dbReference type="Gene3D" id="2.160.20.10">
    <property type="entry name" value="Single-stranded right-handed beta-helix, Pectin lyase-like"/>
    <property type="match status" value="1"/>
</dbReference>
<evidence type="ECO:0000259" key="9">
    <source>
        <dbReference type="Pfam" id="PF13229"/>
    </source>
</evidence>
<evidence type="ECO:0000313" key="10">
    <source>
        <dbReference type="EMBL" id="GAP63276.1"/>
    </source>
</evidence>
<keyword evidence="11" id="KW-1185">Reference proteome</keyword>
<dbReference type="NCBIfam" id="NF041518">
    <property type="entry name" value="choice_anch_Q"/>
    <property type="match status" value="1"/>
</dbReference>
<evidence type="ECO:0000256" key="1">
    <source>
        <dbReference type="ARBA" id="ARBA00004196"/>
    </source>
</evidence>
<dbReference type="InterPro" id="IPR012334">
    <property type="entry name" value="Pectin_lyas_fold"/>
</dbReference>
<dbReference type="SUPFAM" id="SSF51126">
    <property type="entry name" value="Pectin lyase-like"/>
    <property type="match status" value="2"/>
</dbReference>
<dbReference type="RefSeq" id="WP_054493134.1">
    <property type="nucleotide sequence ID" value="NZ_BBZA01000132.1"/>
</dbReference>
<evidence type="ECO:0000256" key="6">
    <source>
        <dbReference type="ARBA" id="ARBA00023136"/>
    </source>
</evidence>
<accession>A0A0M8K9Y2</accession>
<dbReference type="Pfam" id="PF02415">
    <property type="entry name" value="Chlam_PMP"/>
    <property type="match status" value="2"/>
</dbReference>
<dbReference type="Pfam" id="PF13229">
    <property type="entry name" value="Beta_helix"/>
    <property type="match status" value="1"/>
</dbReference>
<dbReference type="GO" id="GO:0005576">
    <property type="term" value="C:extracellular region"/>
    <property type="evidence" value="ECO:0007669"/>
    <property type="project" value="UniProtKB-SubCell"/>
</dbReference>
<reference evidence="11" key="2">
    <citation type="submission" date="2015-08" db="EMBL/GenBank/DDBJ databases">
        <title>Draft Genome Sequence of a Heterotrophic Facultative Anaerobic Bacterium Ardenticatena maritima Strain 110S.</title>
        <authorList>
            <person name="Kawaichi S."/>
            <person name="Yoshida T."/>
            <person name="Sako Y."/>
            <person name="Nakamura R."/>
        </authorList>
    </citation>
    <scope>NUCLEOTIDE SEQUENCE [LARGE SCALE GENOMIC DNA]</scope>
    <source>
        <strain evidence="11">110S</strain>
    </source>
</reference>
<dbReference type="PANTHER" id="PTHR11319">
    <property type="entry name" value="G PROTEIN-COUPLED RECEPTOR-RELATED"/>
    <property type="match status" value="1"/>
</dbReference>
<dbReference type="InterPro" id="IPR039448">
    <property type="entry name" value="Beta_helix"/>
</dbReference>
<dbReference type="InterPro" id="IPR059226">
    <property type="entry name" value="Choice_anch_Q_dom"/>
</dbReference>
<keyword evidence="7" id="KW-0998">Cell outer membrane</keyword>
<dbReference type="InterPro" id="IPR006626">
    <property type="entry name" value="PbH1"/>
</dbReference>
<evidence type="ECO:0000256" key="5">
    <source>
        <dbReference type="ARBA" id="ARBA00022729"/>
    </source>
</evidence>
<comment type="subcellular location">
    <subcellularLocation>
        <location evidence="1">Cell envelope</location>
    </subcellularLocation>
    <subcellularLocation>
        <location evidence="2">Cell outer membrane</location>
    </subcellularLocation>
    <subcellularLocation>
        <location evidence="3">Secreted</location>
    </subcellularLocation>
</comment>
<feature type="transmembrane region" description="Helical" evidence="8">
    <location>
        <begin position="788"/>
        <end position="806"/>
    </location>
</feature>
<evidence type="ECO:0000313" key="11">
    <source>
        <dbReference type="Proteomes" id="UP000037784"/>
    </source>
</evidence>
<protein>
    <recommendedName>
        <fullName evidence="9">Right handed beta helix domain-containing protein</fullName>
    </recommendedName>
</protein>
<dbReference type="Proteomes" id="UP000037784">
    <property type="component" value="Unassembled WGS sequence"/>
</dbReference>
<dbReference type="InterPro" id="IPR011050">
    <property type="entry name" value="Pectin_lyase_fold/virulence"/>
</dbReference>
<evidence type="ECO:0000256" key="8">
    <source>
        <dbReference type="SAM" id="Phobius"/>
    </source>
</evidence>
<keyword evidence="8" id="KW-0812">Transmembrane</keyword>
<dbReference type="STRING" id="872965.SE16_03540"/>
<dbReference type="EMBL" id="BBZA01000132">
    <property type="protein sequence ID" value="GAP63276.1"/>
    <property type="molecule type" value="Genomic_DNA"/>
</dbReference>
<evidence type="ECO:0000256" key="7">
    <source>
        <dbReference type="ARBA" id="ARBA00023237"/>
    </source>
</evidence>
<proteinExistence type="predicted"/>
<evidence type="ECO:0000256" key="3">
    <source>
        <dbReference type="ARBA" id="ARBA00004613"/>
    </source>
</evidence>
<keyword evidence="6 8" id="KW-0472">Membrane</keyword>
<dbReference type="InterPro" id="IPR003368">
    <property type="entry name" value="POMP_repeat"/>
</dbReference>
<evidence type="ECO:0000256" key="2">
    <source>
        <dbReference type="ARBA" id="ARBA00004442"/>
    </source>
</evidence>
<dbReference type="GO" id="GO:0009279">
    <property type="term" value="C:cell outer membrane"/>
    <property type="evidence" value="ECO:0007669"/>
    <property type="project" value="UniProtKB-SubCell"/>
</dbReference>
<dbReference type="InParanoid" id="A0A0M8K9Y2"/>
<sequence>MSRKPPNPTPQDLQAALAAWRAQVAQAQNPWLAAILLKQWERFLRRVVYYYRQLRALPRKARRAWQKKLATTLAGAALLLALAGPLAPPVHAATITVDGTTCTLAEAITSANNDNAAGNGCVDGSGADTITLQTDVTLTSALPNITSQITIEGNGHTIDGNNGVYHVLYVANTGDLTLNNATITGGNANGSGSDGNGGGIFNDGMLTVTNSTISGNSAKHGGGIYNHNGTVTVSNSTISSNTASGDGGGIDNEDTLTMNNSTISGNSATNKGGGIYNNYMATVSNSAINGNSAYYGGGIYNHNGTVTVSNSTISSNTASGDGGGIDNEDTLTVNNSTISGNSANLGGGIYNGDTLTVTNSTISGNSATNTGGGIYSNYMATVSNSAINGNSANNSFGGGIHNYGDMTVTNSTISGNRAFFGGGIFNDSMLTVTNSTISRNSATTNGGGICNGDTLTVTNSTISGNSAAFGGGIFSEVGTATVSNSTISGNRGVWGGGGIKNLGTLTLNRSLISGNTAASSGNEIYNSDTFNANNYNLFGHSGENSGQAFDGFTPCSGAGCTDITATSDGTNVALASILNPVLALNGGQTKTHSLVDGSPALDAIPAGSCGGLTQDQRGFTRPVNTNCDIGAFELQSNETSYYANSFPATNIGGTNVSVTQVNSGSPGQVNVLKRAGVYPGGSQTSGEFPVIWVLTATGSSFDVKLRLCYTAAELTSSGVTDENTITAYRWDETSGSWVAQATTPDPVNNCVDVNNVTAFSPWTLVGDGNTPTAVTLQSLTASSRGSSGGLAAVLGAVSLALGGLWLRRRKS</sequence>
<reference evidence="10 11" key="1">
    <citation type="journal article" date="2015" name="Genome Announc.">
        <title>Draft Genome Sequence of a Heterotrophic Facultative Anaerobic Thermophilic Bacterium, Ardenticatena maritima Strain 110ST.</title>
        <authorList>
            <person name="Kawaichi S."/>
            <person name="Yoshida T."/>
            <person name="Sako Y."/>
            <person name="Nakamura R."/>
        </authorList>
    </citation>
    <scope>NUCLEOTIDE SEQUENCE [LARGE SCALE GENOMIC DNA]</scope>
    <source>
        <strain evidence="10 11">110S</strain>
    </source>
</reference>
<dbReference type="OrthoDB" id="143000at2"/>